<evidence type="ECO:0000313" key="2">
    <source>
        <dbReference type="EMBL" id="SVD37046.1"/>
    </source>
</evidence>
<dbReference type="AlphaFoldDB" id="A0A382US20"/>
<evidence type="ECO:0000259" key="1">
    <source>
        <dbReference type="PROSITE" id="PS50164"/>
    </source>
</evidence>
<organism evidence="2">
    <name type="scientific">marine metagenome</name>
    <dbReference type="NCBI Taxonomy" id="408172"/>
    <lineage>
        <taxon>unclassified sequences</taxon>
        <taxon>metagenomes</taxon>
        <taxon>ecological metagenomes</taxon>
    </lineage>
</organism>
<dbReference type="InterPro" id="IPR035901">
    <property type="entry name" value="GIY-YIG_endonuc_sf"/>
</dbReference>
<dbReference type="SUPFAM" id="SSF82771">
    <property type="entry name" value="GIY-YIG endonuclease"/>
    <property type="match status" value="1"/>
</dbReference>
<dbReference type="PANTHER" id="PTHR34477:SF1">
    <property type="entry name" value="UPF0213 PROTEIN YHBQ"/>
    <property type="match status" value="1"/>
</dbReference>
<feature type="domain" description="GIY-YIG" evidence="1">
    <location>
        <begin position="1"/>
        <end position="76"/>
    </location>
</feature>
<dbReference type="InterPro" id="IPR000305">
    <property type="entry name" value="GIY-YIG_endonuc"/>
</dbReference>
<dbReference type="EMBL" id="UINC01146365">
    <property type="protein sequence ID" value="SVD37046.1"/>
    <property type="molecule type" value="Genomic_DNA"/>
</dbReference>
<dbReference type="PANTHER" id="PTHR34477">
    <property type="entry name" value="UPF0213 PROTEIN YHBQ"/>
    <property type="match status" value="1"/>
</dbReference>
<dbReference type="PROSITE" id="PS50164">
    <property type="entry name" value="GIY_YIG"/>
    <property type="match status" value="1"/>
</dbReference>
<protein>
    <recommendedName>
        <fullName evidence="1">GIY-YIG domain-containing protein</fullName>
    </recommendedName>
</protein>
<dbReference type="Gene3D" id="3.40.1440.10">
    <property type="entry name" value="GIY-YIG endonuclease"/>
    <property type="match status" value="1"/>
</dbReference>
<dbReference type="InterPro" id="IPR050190">
    <property type="entry name" value="UPF0213_domain"/>
</dbReference>
<proteinExistence type="predicted"/>
<gene>
    <name evidence="2" type="ORF">METZ01_LOCUS389900</name>
</gene>
<dbReference type="Pfam" id="PF01541">
    <property type="entry name" value="GIY-YIG"/>
    <property type="match status" value="1"/>
</dbReference>
<name>A0A382US20_9ZZZZ</name>
<accession>A0A382US20</accession>
<sequence length="85" mass="9495">MDWTVYILRCADGTLYTGISNDLERRIAEHEAGHGAKYTKGRGPFQLVYQESCEDRGLASKRENEIKSLDRQAKLAFVAANADSS</sequence>
<reference evidence="2" key="1">
    <citation type="submission" date="2018-05" db="EMBL/GenBank/DDBJ databases">
        <authorList>
            <person name="Lanie J.A."/>
            <person name="Ng W.-L."/>
            <person name="Kazmierczak K.M."/>
            <person name="Andrzejewski T.M."/>
            <person name="Davidsen T.M."/>
            <person name="Wayne K.J."/>
            <person name="Tettelin H."/>
            <person name="Glass J.I."/>
            <person name="Rusch D."/>
            <person name="Podicherti R."/>
            <person name="Tsui H.-C.T."/>
            <person name="Winkler M.E."/>
        </authorList>
    </citation>
    <scope>NUCLEOTIDE SEQUENCE</scope>
</reference>
<dbReference type="CDD" id="cd10456">
    <property type="entry name" value="GIY-YIG_UPF0213"/>
    <property type="match status" value="1"/>
</dbReference>